<dbReference type="EMBL" id="JAATNW010000004">
    <property type="protein sequence ID" value="NMH59972.1"/>
    <property type="molecule type" value="Genomic_DNA"/>
</dbReference>
<dbReference type="CDD" id="cd00241">
    <property type="entry name" value="DOMON_like"/>
    <property type="match status" value="1"/>
</dbReference>
<dbReference type="RefSeq" id="WP_169210765.1">
    <property type="nucleotide sequence ID" value="NZ_JAATNW010000004.1"/>
</dbReference>
<gene>
    <name evidence="2" type="ORF">HCJ96_08090</name>
</gene>
<name>A0ABX1R0I2_9ALTE</name>
<organism evidence="2 3">
    <name type="scientific">Alteromonas ponticola</name>
    <dbReference type="NCBI Taxonomy" id="2720613"/>
    <lineage>
        <taxon>Bacteria</taxon>
        <taxon>Pseudomonadati</taxon>
        <taxon>Pseudomonadota</taxon>
        <taxon>Gammaproteobacteria</taxon>
        <taxon>Alteromonadales</taxon>
        <taxon>Alteromonadaceae</taxon>
        <taxon>Alteromonas/Salinimonas group</taxon>
        <taxon>Alteromonas</taxon>
    </lineage>
</organism>
<accession>A0ABX1R0I2</accession>
<dbReference type="Gene3D" id="2.60.40.1190">
    <property type="match status" value="1"/>
</dbReference>
<reference evidence="2 3" key="1">
    <citation type="submission" date="2020-03" db="EMBL/GenBank/DDBJ databases">
        <title>Alteromonas ponticola sp. nov., isolated from seawater.</title>
        <authorList>
            <person name="Yoon J.-H."/>
            <person name="Kim Y.-O."/>
        </authorList>
    </citation>
    <scope>NUCLEOTIDE SEQUENCE [LARGE SCALE GENOMIC DNA]</scope>
    <source>
        <strain evidence="2 3">MYP5</strain>
    </source>
</reference>
<sequence>MYVNALGNQYAITPVNIDGVADDSVWQSGYWHAMDHHIIGDIPTKDDFSGRYKLAWNEDALFLLAEIIDDVIYDRHPDPLVNYWDDDCLEIFVDEDASGGNHLSNYNAFAYHLALDGNVVDIGDNAQPVLLNEHVESAWRRSTEPPYQLIWEAKIYLFPDTFRVEKPGEPVKLSGGKELGFMLAYCDNDGSETREHFMGSHAIKAVNGDKNLGYKNASVFGKVTLMKGGAGF</sequence>
<dbReference type="SUPFAM" id="SSF49344">
    <property type="entry name" value="CBD9-like"/>
    <property type="match status" value="1"/>
</dbReference>
<evidence type="ECO:0000259" key="1">
    <source>
        <dbReference type="Pfam" id="PF06452"/>
    </source>
</evidence>
<comment type="caution">
    <text evidence="2">The sequence shown here is derived from an EMBL/GenBank/DDBJ whole genome shotgun (WGS) entry which is preliminary data.</text>
</comment>
<dbReference type="Pfam" id="PF06452">
    <property type="entry name" value="CBM9_1"/>
    <property type="match status" value="1"/>
</dbReference>
<dbReference type="Proteomes" id="UP000709336">
    <property type="component" value="Unassembled WGS sequence"/>
</dbReference>
<feature type="domain" description="Carbohydrate-binding" evidence="1">
    <location>
        <begin position="17"/>
        <end position="226"/>
    </location>
</feature>
<protein>
    <submittedName>
        <fullName evidence="2">Sugar-binding protein</fullName>
    </submittedName>
</protein>
<dbReference type="InterPro" id="IPR010502">
    <property type="entry name" value="Carb-bd_dom_fam9"/>
</dbReference>
<evidence type="ECO:0000313" key="3">
    <source>
        <dbReference type="Proteomes" id="UP000709336"/>
    </source>
</evidence>
<proteinExistence type="predicted"/>
<evidence type="ECO:0000313" key="2">
    <source>
        <dbReference type="EMBL" id="NMH59972.1"/>
    </source>
</evidence>
<keyword evidence="3" id="KW-1185">Reference proteome</keyword>